<gene>
    <name evidence="1" type="ORF">CLIB1444_01S09604</name>
</gene>
<accession>A0ACA9Y0U5</accession>
<dbReference type="Proteomes" id="UP001152531">
    <property type="component" value="Unassembled WGS sequence"/>
</dbReference>
<protein>
    <submittedName>
        <fullName evidence="1">Uncharacterized protein</fullName>
    </submittedName>
</protein>
<reference evidence="1" key="1">
    <citation type="submission" date="2022-06" db="EMBL/GenBank/DDBJ databases">
        <authorList>
            <person name="Legras J.-L."/>
            <person name="Devillers H."/>
            <person name="Grondin C."/>
        </authorList>
    </citation>
    <scope>NUCLEOTIDE SEQUENCE</scope>
    <source>
        <strain evidence="1">CLIB 1444</strain>
    </source>
</reference>
<organism evidence="1 2">
    <name type="scientific">[Candida] jaroonii</name>
    <dbReference type="NCBI Taxonomy" id="467808"/>
    <lineage>
        <taxon>Eukaryota</taxon>
        <taxon>Fungi</taxon>
        <taxon>Dikarya</taxon>
        <taxon>Ascomycota</taxon>
        <taxon>Saccharomycotina</taxon>
        <taxon>Pichiomycetes</taxon>
        <taxon>Debaryomycetaceae</taxon>
        <taxon>Yamadazyma</taxon>
    </lineage>
</organism>
<comment type="caution">
    <text evidence="1">The sequence shown here is derived from an EMBL/GenBank/DDBJ whole genome shotgun (WGS) entry which is preliminary data.</text>
</comment>
<evidence type="ECO:0000313" key="2">
    <source>
        <dbReference type="Proteomes" id="UP001152531"/>
    </source>
</evidence>
<keyword evidence="2" id="KW-1185">Reference proteome</keyword>
<dbReference type="EMBL" id="CALSDN010000001">
    <property type="protein sequence ID" value="CAH6718567.1"/>
    <property type="molecule type" value="Genomic_DNA"/>
</dbReference>
<name>A0ACA9Y0U5_9ASCO</name>
<proteinExistence type="predicted"/>
<evidence type="ECO:0000313" key="1">
    <source>
        <dbReference type="EMBL" id="CAH6718567.1"/>
    </source>
</evidence>
<sequence>MSKLNEILNLSDSSSEESSAPSSLSLDRKGTGSTDSENDLTSKKAKDVNIEELKKEPKEGLAEKVKEEIEEDLEKRNAEIPDHLPRSKVNKKLISKKLVQIAIRRKSLSKDAMSNMPHNSKLHIKSLEAGLRVKLTLAPSLVHLYNSLTPHTNRQRKLFVFNSNDEQANVIHNDNYLNEVYLTTKPVQLIDNNLVNLSVFSNKLLKTIKNGKAHVKLPTFNSLNTAVKSLFNVNEFSLVRISRSTTVDSDGSQLLKFETAKPGEFHLIDDNEYLDEYLHSIGKPGETPSNLFIKKIIARPRYKSDMKIYLIPKDCNASLYVDKRMFERDLINGVIDTPFYKNIYCTFEFDEALNQFHELVKLSEQAENKDQTPLPQQSNEYYGSNPQMQRPNYFNQSNQMMPILSSHPSYTNYQALQQLRAGGSQMHQMPYLTHQLSAGPRLPQISPIQSSSSSTPVSSSNSGLIPKISDAFPPSAMQKPEPNSGYSSNSIPHFENQDIKKRDSSPLNDL</sequence>